<dbReference type="AlphaFoldDB" id="A0ABD2CM17"/>
<reference evidence="1 2" key="1">
    <citation type="journal article" date="2024" name="Ann. Entomol. Soc. Am.">
        <title>Genomic analyses of the southern and eastern yellowjacket wasps (Hymenoptera: Vespidae) reveal evolutionary signatures of social life.</title>
        <authorList>
            <person name="Catto M.A."/>
            <person name="Caine P.B."/>
            <person name="Orr S.E."/>
            <person name="Hunt B.G."/>
            <person name="Goodisman M.A.D."/>
        </authorList>
    </citation>
    <scope>NUCLEOTIDE SEQUENCE [LARGE SCALE GENOMIC DNA]</scope>
    <source>
        <strain evidence="1">232</strain>
        <tissue evidence="1">Head and thorax</tissue>
    </source>
</reference>
<evidence type="ECO:0000313" key="2">
    <source>
        <dbReference type="Proteomes" id="UP001607303"/>
    </source>
</evidence>
<sequence>MEMFGLTLTGYGNYFTETLKKDYQEPVILPNIKEILEERLRRHKNRSFSEVYNKLDPILGTTDGFSYGSNERMYLQRKKGLWKPVGPTDMYRIPTTRAQEIGFWTKDSLLSEANWFKSTKNYGQRYSEMTNIFHKLRLADPLAVL</sequence>
<protein>
    <submittedName>
        <fullName evidence="1">Uncharacterized protein</fullName>
    </submittedName>
</protein>
<gene>
    <name evidence="1" type="ORF">V1477_005782</name>
</gene>
<dbReference type="Pfam" id="PF22593">
    <property type="entry name" value="SPMIP11"/>
    <property type="match status" value="1"/>
</dbReference>
<proteinExistence type="predicted"/>
<comment type="caution">
    <text evidence="1">The sequence shown here is derived from an EMBL/GenBank/DDBJ whole genome shotgun (WGS) entry which is preliminary data.</text>
</comment>
<accession>A0ABD2CM17</accession>
<keyword evidence="2" id="KW-1185">Reference proteome</keyword>
<evidence type="ECO:0000313" key="1">
    <source>
        <dbReference type="EMBL" id="KAL2745864.1"/>
    </source>
</evidence>
<dbReference type="EMBL" id="JAYRBN010000039">
    <property type="protein sequence ID" value="KAL2745864.1"/>
    <property type="molecule type" value="Genomic_DNA"/>
</dbReference>
<organism evidence="1 2">
    <name type="scientific">Vespula maculifrons</name>
    <name type="common">Eastern yellow jacket</name>
    <name type="synonym">Wasp</name>
    <dbReference type="NCBI Taxonomy" id="7453"/>
    <lineage>
        <taxon>Eukaryota</taxon>
        <taxon>Metazoa</taxon>
        <taxon>Ecdysozoa</taxon>
        <taxon>Arthropoda</taxon>
        <taxon>Hexapoda</taxon>
        <taxon>Insecta</taxon>
        <taxon>Pterygota</taxon>
        <taxon>Neoptera</taxon>
        <taxon>Endopterygota</taxon>
        <taxon>Hymenoptera</taxon>
        <taxon>Apocrita</taxon>
        <taxon>Aculeata</taxon>
        <taxon>Vespoidea</taxon>
        <taxon>Vespidae</taxon>
        <taxon>Vespinae</taxon>
        <taxon>Vespula</taxon>
    </lineage>
</organism>
<dbReference type="Proteomes" id="UP001607303">
    <property type="component" value="Unassembled WGS sequence"/>
</dbReference>
<name>A0ABD2CM17_VESMC</name>